<protein>
    <submittedName>
        <fullName evidence="1">Uncharacterized protein</fullName>
    </submittedName>
</protein>
<name>A0ACC0MJB9_RHOML</name>
<sequence length="261" mass="30681">MRYYCVVEATTTTYLPWPWHHPPLLHSSQSQSQRLLQRPHRRQNSTIPRAFFSRTDFDGFAKRAASGELWRDAWRSANDGFEQLLFETKKTAERIDRDYSFSRRLSAVAESAAGRARELDRDFEVTQRWRTFTLDFSRNWPKYRKQLNDFLDSPLGRIFATIFFLWFALSGWMFRFFIFAVWILPFAGPLLIGKIANNFVIKGACPACKKQFVGYKNQVVRCTGCRNIVWQPQGDFFSRGSRGSTRRKSDPDIIDVEFEEK</sequence>
<dbReference type="Proteomes" id="UP001062846">
    <property type="component" value="Chromosome 9"/>
</dbReference>
<proteinExistence type="predicted"/>
<organism evidence="1 2">
    <name type="scientific">Rhododendron molle</name>
    <name type="common">Chinese azalea</name>
    <name type="synonym">Azalea mollis</name>
    <dbReference type="NCBI Taxonomy" id="49168"/>
    <lineage>
        <taxon>Eukaryota</taxon>
        <taxon>Viridiplantae</taxon>
        <taxon>Streptophyta</taxon>
        <taxon>Embryophyta</taxon>
        <taxon>Tracheophyta</taxon>
        <taxon>Spermatophyta</taxon>
        <taxon>Magnoliopsida</taxon>
        <taxon>eudicotyledons</taxon>
        <taxon>Gunneridae</taxon>
        <taxon>Pentapetalae</taxon>
        <taxon>asterids</taxon>
        <taxon>Ericales</taxon>
        <taxon>Ericaceae</taxon>
        <taxon>Ericoideae</taxon>
        <taxon>Rhodoreae</taxon>
        <taxon>Rhododendron</taxon>
    </lineage>
</organism>
<evidence type="ECO:0000313" key="1">
    <source>
        <dbReference type="EMBL" id="KAI8540567.1"/>
    </source>
</evidence>
<gene>
    <name evidence="1" type="ORF">RHMOL_Rhmol09G0273100</name>
</gene>
<comment type="caution">
    <text evidence="1">The sequence shown here is derived from an EMBL/GenBank/DDBJ whole genome shotgun (WGS) entry which is preliminary data.</text>
</comment>
<evidence type="ECO:0000313" key="2">
    <source>
        <dbReference type="Proteomes" id="UP001062846"/>
    </source>
</evidence>
<keyword evidence="2" id="KW-1185">Reference proteome</keyword>
<reference evidence="1" key="1">
    <citation type="submission" date="2022-02" db="EMBL/GenBank/DDBJ databases">
        <title>Plant Genome Project.</title>
        <authorList>
            <person name="Zhang R.-G."/>
        </authorList>
    </citation>
    <scope>NUCLEOTIDE SEQUENCE</scope>
    <source>
        <strain evidence="1">AT1</strain>
    </source>
</reference>
<dbReference type="EMBL" id="CM046396">
    <property type="protein sequence ID" value="KAI8540567.1"/>
    <property type="molecule type" value="Genomic_DNA"/>
</dbReference>
<accession>A0ACC0MJB9</accession>